<evidence type="ECO:0000256" key="7">
    <source>
        <dbReference type="SAM" id="MobiDB-lite"/>
    </source>
</evidence>
<proteinExistence type="predicted"/>
<feature type="region of interest" description="Disordered" evidence="7">
    <location>
        <begin position="310"/>
        <end position="344"/>
    </location>
</feature>
<feature type="DNA-binding region" description="Homeobox" evidence="5">
    <location>
        <begin position="484"/>
        <end position="543"/>
    </location>
</feature>
<keyword evidence="10" id="KW-1185">Reference proteome</keyword>
<evidence type="ECO:0000256" key="2">
    <source>
        <dbReference type="ARBA" id="ARBA00023125"/>
    </source>
</evidence>
<protein>
    <submittedName>
        <fullName evidence="9">Homeobox protein Hox-A2</fullName>
    </submittedName>
</protein>
<evidence type="ECO:0000256" key="5">
    <source>
        <dbReference type="PROSITE-ProRule" id="PRU00108"/>
    </source>
</evidence>
<feature type="compositionally biased region" description="Polar residues" evidence="7">
    <location>
        <begin position="727"/>
        <end position="743"/>
    </location>
</feature>
<comment type="subcellular location">
    <subcellularLocation>
        <location evidence="5 6">Nucleus</location>
    </subcellularLocation>
</comment>
<evidence type="ECO:0000256" key="6">
    <source>
        <dbReference type="RuleBase" id="RU000682"/>
    </source>
</evidence>
<accession>A0AAV4JRK9</accession>
<name>A0AAV4JRK9_9GAST</name>
<dbReference type="GO" id="GO:0005634">
    <property type="term" value="C:nucleus"/>
    <property type="evidence" value="ECO:0007669"/>
    <property type="project" value="UniProtKB-SubCell"/>
</dbReference>
<feature type="compositionally biased region" description="Polar residues" evidence="7">
    <location>
        <begin position="620"/>
        <end position="632"/>
    </location>
</feature>
<gene>
    <name evidence="9" type="ORF">ElyMa_001675600</name>
</gene>
<dbReference type="InterPro" id="IPR009057">
    <property type="entry name" value="Homeodomain-like_sf"/>
</dbReference>
<dbReference type="PANTHER" id="PTHR45664:SF12">
    <property type="entry name" value="PANCREAS_DUODENUM HOMEOBOX PROTEIN 1"/>
    <property type="match status" value="1"/>
</dbReference>
<evidence type="ECO:0000256" key="4">
    <source>
        <dbReference type="ARBA" id="ARBA00023242"/>
    </source>
</evidence>
<feature type="region of interest" description="Disordered" evidence="7">
    <location>
        <begin position="406"/>
        <end position="430"/>
    </location>
</feature>
<feature type="region of interest" description="Disordered" evidence="7">
    <location>
        <begin position="539"/>
        <end position="575"/>
    </location>
</feature>
<dbReference type="SMART" id="SM00389">
    <property type="entry name" value="HOX"/>
    <property type="match status" value="1"/>
</dbReference>
<feature type="region of interest" description="Disordered" evidence="7">
    <location>
        <begin position="1587"/>
        <end position="1614"/>
    </location>
</feature>
<feature type="compositionally biased region" description="Low complexity" evidence="7">
    <location>
        <begin position="816"/>
        <end position="846"/>
    </location>
</feature>
<dbReference type="InterPro" id="IPR001356">
    <property type="entry name" value="HD"/>
</dbReference>
<dbReference type="PRINTS" id="PR00024">
    <property type="entry name" value="HOMEOBOX"/>
</dbReference>
<dbReference type="Proteomes" id="UP000762676">
    <property type="component" value="Unassembled WGS sequence"/>
</dbReference>
<keyword evidence="2 5" id="KW-0238">DNA-binding</keyword>
<evidence type="ECO:0000256" key="3">
    <source>
        <dbReference type="ARBA" id="ARBA00023155"/>
    </source>
</evidence>
<feature type="region of interest" description="Disordered" evidence="7">
    <location>
        <begin position="1195"/>
        <end position="1239"/>
    </location>
</feature>
<dbReference type="InterPro" id="IPR017970">
    <property type="entry name" value="Homeobox_CS"/>
</dbReference>
<sequence length="1629" mass="177986">MTSSPSSLTPAVIPSFGETFESPDLNINELISSSYSITKGQQQQQHHEELQQQQQLQLPHTHHRQFSLDEISIHKKKEIAQNHLSRNSQKRPPCVPARSNSMPVNLFDENSTPFRDFPKGFLENESGFKESACILGVQKENTKDVYFNDPIPNVSVNLDGTVGQHFRPSVEVDLNMDNGNIQNEDICGNHGNKDEHTNDKEADNDICSYGKLQKWEENGGFNNNVNISNNNNNNNIISNSNVNNEGNNNSSNKLYQGNGDNFYFPSLEEATDCKISPQAAAFSTAQAFPSSVNCANSEFIPDTQFGHAMYESQAASSSSASSSTSAPQSPTTAPHHLPTSSYKRNENGCEMMMISGQMPEGMLGMGTASGDVTMDEMGFSWFGKKTGVVISNDREADIVSPNVGMMQRHHQQQQQQQQQQHLQQQHQQPQHCMIPGMAMLSSCLMPDSSPMMHHVTPAQTPTLSGSGGSGVPTGSSGGPNPSGSRRLRTAYTNTQLLELEKEFHFNKYLCRPRRIEIAASLDLTERQVKVWFQNRRMKFKRQSHSRGKGGERDKEDEDEDENSNDATGLEGEKEIMNSAEESGVCLEEMVKSERDDATQRFPDVKDSKSECGGILDASNGVFQRNGKTSSPPAQVVKAKEENSGVSLCALDPEDERRIETAVDNFLELKIPAKDAAKPAGKKRRSNQRAKLSSGGELDTKEVSSGGRVNTLADFANPRQELGPGRHASTSPPISTPSNASSHDSGLCSPESLPSNTSPTPHGLQYSQQQTQQQQNPSLYQHFDVQEISGRKGESFTFSSVTPAISGEAHFPSKLPSTSSTAMTASSVSSSSSSSAAAVTTTTTTTTSRKKRRNQNSSQTTRLVHPDFQHTLYKQRKNEKEMPGHHVQHGYQLQQQQQQQQQQNQGQLFSEPSCDLQALDNFYAQNPQLAQHLTHDCSMPPSLSAPTKKISHNKNTTYHTGSGKYNMAQSINNQQTDKSYNALSASIHEELGFSTKHQPPGAFAGQEFSNSSSQKFDTSSSIYPSSQYNSYFYNQAYSNYPYNLNSYVGKGYGVTPSDNSFGWKSLGGFDHMVENDASSNYAQPNTQADVYSNSHFYNTYKTNSSNLFHSNFHQPKQGFNGSCSGTENSVKYEDMSSSVSSSGHARPNVTPDRLYQDSNLATQTFHTSGCNNASFQASSLAYRSNTHALTRFSLPTHAQTGNLGSGSGETGSIEAGETQESKIKSSTFDTFDNGGRSDSSANVVSREVTALTGSDCALEAFALSYPSGGSNGSLGSAPGTTSETREQDRCSVNRPSSLQTQQHKSAVLNDKAIEDIIASGNSSGCSHLDTSKPDGEANQRHLAITVSTPRGQQQVTSGAPAFTVDMSSPHLTPAHTPSTSHGSGGTVGLASPLQAHPPVSHTHNQNSSHFADSSNNAADTLASNHHLLYPAHTVDNSNNNNSNSSTGRAFLSSETLTEPCTIKTGAAFDTPHGGYTNPFCDKTGARFSHVVQTFAATAHNQHQQQQYHPHRYHHQQHSNTASIDSSWRPMPIEAENLYDFRSQQHYGDFNMASGVQTHQQSYSPYYSSYPRGYHGSQHQPQQFYYEQSYQQNQGSSDSSNTDNSNAHTSSYTMTPDLYSGLHDIPSIMSA</sequence>
<dbReference type="FunFam" id="1.10.10.60:FF:000176">
    <property type="entry name" value="pancreas/duodenum homeobox protein 1"/>
    <property type="match status" value="1"/>
</dbReference>
<dbReference type="Gene3D" id="1.10.10.60">
    <property type="entry name" value="Homeodomain-like"/>
    <property type="match status" value="1"/>
</dbReference>
<keyword evidence="3 5" id="KW-0371">Homeobox</keyword>
<feature type="compositionally biased region" description="Gly residues" evidence="7">
    <location>
        <begin position="465"/>
        <end position="477"/>
    </location>
</feature>
<evidence type="ECO:0000313" key="9">
    <source>
        <dbReference type="EMBL" id="GFS24946.1"/>
    </source>
</evidence>
<feature type="region of interest" description="Disordered" evidence="7">
    <location>
        <begin position="617"/>
        <end position="643"/>
    </location>
</feature>
<reference evidence="9 10" key="1">
    <citation type="journal article" date="2021" name="Elife">
        <title>Chloroplast acquisition without the gene transfer in kleptoplastic sea slugs, Plakobranchus ocellatus.</title>
        <authorList>
            <person name="Maeda T."/>
            <person name="Takahashi S."/>
            <person name="Yoshida T."/>
            <person name="Shimamura S."/>
            <person name="Takaki Y."/>
            <person name="Nagai Y."/>
            <person name="Toyoda A."/>
            <person name="Suzuki Y."/>
            <person name="Arimoto A."/>
            <person name="Ishii H."/>
            <person name="Satoh N."/>
            <person name="Nishiyama T."/>
            <person name="Hasebe M."/>
            <person name="Maruyama T."/>
            <person name="Minagawa J."/>
            <person name="Obokata J."/>
            <person name="Shigenobu S."/>
        </authorList>
    </citation>
    <scope>NUCLEOTIDE SEQUENCE [LARGE SCALE GENOMIC DNA]</scope>
</reference>
<feature type="compositionally biased region" description="Polar residues" evidence="7">
    <location>
        <begin position="98"/>
        <end position="107"/>
    </location>
</feature>
<dbReference type="GO" id="GO:0000981">
    <property type="term" value="F:DNA-binding transcription factor activity, RNA polymerase II-specific"/>
    <property type="evidence" value="ECO:0007669"/>
    <property type="project" value="InterPro"/>
</dbReference>
<dbReference type="PANTHER" id="PTHR45664">
    <property type="entry name" value="PROTEIN ZERKNUELLT 1-RELATED"/>
    <property type="match status" value="1"/>
</dbReference>
<feature type="domain" description="Homeobox" evidence="8">
    <location>
        <begin position="482"/>
        <end position="542"/>
    </location>
</feature>
<dbReference type="GO" id="GO:0048513">
    <property type="term" value="P:animal organ development"/>
    <property type="evidence" value="ECO:0007669"/>
    <property type="project" value="UniProtKB-ARBA"/>
</dbReference>
<feature type="compositionally biased region" description="Low complexity" evidence="7">
    <location>
        <begin position="1587"/>
        <end position="1609"/>
    </location>
</feature>
<dbReference type="GO" id="GO:0045944">
    <property type="term" value="P:positive regulation of transcription by RNA polymerase II"/>
    <property type="evidence" value="ECO:0007669"/>
    <property type="project" value="UniProtKB-ARBA"/>
</dbReference>
<keyword evidence="4 5" id="KW-0539">Nucleus</keyword>
<feature type="region of interest" description="Disordered" evidence="7">
    <location>
        <begin position="450"/>
        <end position="486"/>
    </location>
</feature>
<feature type="compositionally biased region" description="Low complexity" evidence="7">
    <location>
        <begin position="888"/>
        <end position="906"/>
    </location>
</feature>
<feature type="compositionally biased region" description="Low complexity" evidence="7">
    <location>
        <begin position="412"/>
        <end position="430"/>
    </location>
</feature>
<feature type="compositionally biased region" description="Low complexity" evidence="7">
    <location>
        <begin position="763"/>
        <end position="777"/>
    </location>
</feature>
<dbReference type="GO" id="GO:0000978">
    <property type="term" value="F:RNA polymerase II cis-regulatory region sequence-specific DNA binding"/>
    <property type="evidence" value="ECO:0007669"/>
    <property type="project" value="TreeGrafter"/>
</dbReference>
<feature type="compositionally biased region" description="Acidic residues" evidence="7">
    <location>
        <begin position="554"/>
        <end position="563"/>
    </location>
</feature>
<evidence type="ECO:0000259" key="8">
    <source>
        <dbReference type="PROSITE" id="PS50071"/>
    </source>
</evidence>
<feature type="compositionally biased region" description="Polar residues" evidence="7">
    <location>
        <begin position="1292"/>
        <end position="1302"/>
    </location>
</feature>
<organism evidence="9 10">
    <name type="scientific">Elysia marginata</name>
    <dbReference type="NCBI Taxonomy" id="1093978"/>
    <lineage>
        <taxon>Eukaryota</taxon>
        <taxon>Metazoa</taxon>
        <taxon>Spiralia</taxon>
        <taxon>Lophotrochozoa</taxon>
        <taxon>Mollusca</taxon>
        <taxon>Gastropoda</taxon>
        <taxon>Heterobranchia</taxon>
        <taxon>Euthyneura</taxon>
        <taxon>Panpulmonata</taxon>
        <taxon>Sacoglossa</taxon>
        <taxon>Placobranchoidea</taxon>
        <taxon>Plakobranchidae</taxon>
        <taxon>Elysia</taxon>
    </lineage>
</organism>
<comment type="caution">
    <text evidence="9">The sequence shown here is derived from an EMBL/GenBank/DDBJ whole genome shotgun (WGS) entry which is preliminary data.</text>
</comment>
<evidence type="ECO:0000256" key="1">
    <source>
        <dbReference type="ARBA" id="ARBA00022473"/>
    </source>
</evidence>
<dbReference type="InterPro" id="IPR020479">
    <property type="entry name" value="HD_metazoa"/>
</dbReference>
<dbReference type="SUPFAM" id="SSF46689">
    <property type="entry name" value="Homeodomain-like"/>
    <property type="match status" value="1"/>
</dbReference>
<feature type="compositionally biased region" description="Low complexity" evidence="7">
    <location>
        <begin position="312"/>
        <end position="334"/>
    </location>
</feature>
<feature type="region of interest" description="Disordered" evidence="7">
    <location>
        <begin position="1266"/>
        <end position="1302"/>
    </location>
</feature>
<dbReference type="EMBL" id="BMAT01003411">
    <property type="protein sequence ID" value="GFS24946.1"/>
    <property type="molecule type" value="Genomic_DNA"/>
</dbReference>
<dbReference type="PROSITE" id="PS50071">
    <property type="entry name" value="HOMEOBOX_2"/>
    <property type="match status" value="1"/>
</dbReference>
<feature type="region of interest" description="Disordered" evidence="7">
    <location>
        <begin position="81"/>
        <end position="107"/>
    </location>
</feature>
<dbReference type="PROSITE" id="PS00027">
    <property type="entry name" value="HOMEOBOX_1"/>
    <property type="match status" value="1"/>
</dbReference>
<feature type="compositionally biased region" description="Polar residues" evidence="7">
    <location>
        <begin position="1223"/>
        <end position="1239"/>
    </location>
</feature>
<dbReference type="Pfam" id="PF00046">
    <property type="entry name" value="Homeodomain"/>
    <property type="match status" value="1"/>
</dbReference>
<keyword evidence="1" id="KW-0217">Developmental protein</keyword>
<feature type="region of interest" description="Disordered" evidence="7">
    <location>
        <begin position="806"/>
        <end position="908"/>
    </location>
</feature>
<evidence type="ECO:0000313" key="10">
    <source>
        <dbReference type="Proteomes" id="UP000762676"/>
    </source>
</evidence>
<dbReference type="CDD" id="cd00086">
    <property type="entry name" value="homeodomain"/>
    <property type="match status" value="1"/>
</dbReference>
<feature type="region of interest" description="Disordered" evidence="7">
    <location>
        <begin position="667"/>
        <end position="777"/>
    </location>
</feature>